<organism evidence="2 3">
    <name type="scientific">Kibdelosporangium aridum</name>
    <dbReference type="NCBI Taxonomy" id="2030"/>
    <lineage>
        <taxon>Bacteria</taxon>
        <taxon>Bacillati</taxon>
        <taxon>Actinomycetota</taxon>
        <taxon>Actinomycetes</taxon>
        <taxon>Pseudonocardiales</taxon>
        <taxon>Pseudonocardiaceae</taxon>
        <taxon>Kibdelosporangium</taxon>
    </lineage>
</organism>
<dbReference type="Pfam" id="PF00196">
    <property type="entry name" value="GerE"/>
    <property type="match status" value="1"/>
</dbReference>
<dbReference type="GO" id="GO:0006355">
    <property type="term" value="P:regulation of DNA-templated transcription"/>
    <property type="evidence" value="ECO:0007669"/>
    <property type="project" value="InterPro"/>
</dbReference>
<accession>A0A1W2AAI5</accession>
<keyword evidence="3" id="KW-1185">Reference proteome</keyword>
<dbReference type="EMBL" id="FWXV01000001">
    <property type="protein sequence ID" value="SMC57697.1"/>
    <property type="molecule type" value="Genomic_DNA"/>
</dbReference>
<protein>
    <submittedName>
        <fullName evidence="2">Regulatory protein, luxR family</fullName>
    </submittedName>
</protein>
<dbReference type="Proteomes" id="UP000192674">
    <property type="component" value="Unassembled WGS sequence"/>
</dbReference>
<evidence type="ECO:0000313" key="2">
    <source>
        <dbReference type="EMBL" id="SMC57697.1"/>
    </source>
</evidence>
<dbReference type="InterPro" id="IPR000792">
    <property type="entry name" value="Tscrpt_reg_LuxR_C"/>
</dbReference>
<dbReference type="Gene3D" id="1.10.10.10">
    <property type="entry name" value="Winged helix-like DNA-binding domain superfamily/Winged helix DNA-binding domain"/>
    <property type="match status" value="1"/>
</dbReference>
<gene>
    <name evidence="2" type="ORF">SAMN05661093_00614</name>
</gene>
<dbReference type="RefSeq" id="WP_051894694.1">
    <property type="nucleotide sequence ID" value="NZ_FWXV01000001.1"/>
</dbReference>
<dbReference type="InterPro" id="IPR035965">
    <property type="entry name" value="PAS-like_dom_sf"/>
</dbReference>
<proteinExistence type="predicted"/>
<dbReference type="AlphaFoldDB" id="A0A1W2AAI5"/>
<dbReference type="InterPro" id="IPR016032">
    <property type="entry name" value="Sig_transdc_resp-reg_C-effctor"/>
</dbReference>
<dbReference type="SMART" id="SM00421">
    <property type="entry name" value="HTH_LUXR"/>
    <property type="match status" value="1"/>
</dbReference>
<dbReference type="GO" id="GO:0003677">
    <property type="term" value="F:DNA binding"/>
    <property type="evidence" value="ECO:0007669"/>
    <property type="project" value="InterPro"/>
</dbReference>
<sequence>MDNEVFRSFNAVPGVCAAQVDARGVVVKASQQLYRRLGCHPDDLRGRYFMDVVRRDGLRGETIIVMVESEQERRPETTGGGTKKILTKMDSRILEGVAAGVSTAKLAVMVDLSRGGVEYHVTNLLRKLRAPNRTSLVSKAYAEGILEAGTWPPKVVPDFVK</sequence>
<feature type="domain" description="HTH luxR-type" evidence="1">
    <location>
        <begin position="83"/>
        <end position="140"/>
    </location>
</feature>
<reference evidence="2 3" key="1">
    <citation type="submission" date="2017-04" db="EMBL/GenBank/DDBJ databases">
        <authorList>
            <person name="Afonso C.L."/>
            <person name="Miller P.J."/>
            <person name="Scott M.A."/>
            <person name="Spackman E."/>
            <person name="Goraichik I."/>
            <person name="Dimitrov K.M."/>
            <person name="Suarez D.L."/>
            <person name="Swayne D.E."/>
        </authorList>
    </citation>
    <scope>NUCLEOTIDE SEQUENCE [LARGE SCALE GENOMIC DNA]</scope>
    <source>
        <strain evidence="2 3">DSM 43828</strain>
    </source>
</reference>
<name>A0A1W2AAI5_KIBAR</name>
<dbReference type="SUPFAM" id="SSF46894">
    <property type="entry name" value="C-terminal effector domain of the bipartite response regulators"/>
    <property type="match status" value="1"/>
</dbReference>
<evidence type="ECO:0000259" key="1">
    <source>
        <dbReference type="SMART" id="SM00421"/>
    </source>
</evidence>
<dbReference type="InterPro" id="IPR036388">
    <property type="entry name" value="WH-like_DNA-bd_sf"/>
</dbReference>
<dbReference type="SUPFAM" id="SSF55785">
    <property type="entry name" value="PYP-like sensor domain (PAS domain)"/>
    <property type="match status" value="1"/>
</dbReference>
<evidence type="ECO:0000313" key="3">
    <source>
        <dbReference type="Proteomes" id="UP000192674"/>
    </source>
</evidence>